<keyword evidence="4" id="KW-0460">Magnesium</keyword>
<keyword evidence="2 3" id="KW-0342">GTP-binding</keyword>
<dbReference type="AlphaFoldDB" id="A0A8C9J0W2"/>
<keyword evidence="4" id="KW-0479">Metal-binding</keyword>
<reference evidence="5" key="1">
    <citation type="submission" date="2025-08" db="UniProtKB">
        <authorList>
            <consortium name="Ensembl"/>
        </authorList>
    </citation>
    <scope>IDENTIFICATION</scope>
</reference>
<reference evidence="5" key="2">
    <citation type="submission" date="2025-09" db="UniProtKB">
        <authorList>
            <consortium name="Ensembl"/>
        </authorList>
    </citation>
    <scope>IDENTIFICATION</scope>
</reference>
<feature type="binding site" evidence="4">
    <location>
        <position position="48"/>
    </location>
    <ligand>
        <name>Mg(2+)</name>
        <dbReference type="ChEBI" id="CHEBI:18420"/>
    </ligand>
</feature>
<dbReference type="InterPro" id="IPR027417">
    <property type="entry name" value="P-loop_NTPase"/>
</dbReference>
<dbReference type="GO" id="GO:0005525">
    <property type="term" value="F:GTP binding"/>
    <property type="evidence" value="ECO:0007669"/>
    <property type="project" value="UniProtKB-KW"/>
</dbReference>
<proteinExistence type="predicted"/>
<evidence type="ECO:0000313" key="5">
    <source>
        <dbReference type="Ensembl" id="ENSPTIP00000001316.1"/>
    </source>
</evidence>
<feature type="binding site" evidence="3">
    <location>
        <position position="70"/>
    </location>
    <ligand>
        <name>GTP</name>
        <dbReference type="ChEBI" id="CHEBI:37565"/>
    </ligand>
</feature>
<dbReference type="InterPro" id="IPR024156">
    <property type="entry name" value="Small_GTPase_ARF"/>
</dbReference>
<evidence type="ECO:0000256" key="1">
    <source>
        <dbReference type="ARBA" id="ARBA00022741"/>
    </source>
</evidence>
<evidence type="ECO:0000256" key="4">
    <source>
        <dbReference type="PIRSR" id="PIRSR606689-2"/>
    </source>
</evidence>
<accession>A0A8C9J0W2</accession>
<evidence type="ECO:0000256" key="2">
    <source>
        <dbReference type="ARBA" id="ARBA00023134"/>
    </source>
</evidence>
<dbReference type="SUPFAM" id="SSF52540">
    <property type="entry name" value="P-loop containing nucleoside triphosphate hydrolases"/>
    <property type="match status" value="1"/>
</dbReference>
<protein>
    <submittedName>
        <fullName evidence="5">Uncharacterized protein</fullName>
    </submittedName>
</protein>
<name>A0A8C9J0W2_PANTA</name>
<evidence type="ECO:0000313" key="6">
    <source>
        <dbReference type="Proteomes" id="UP000675900"/>
    </source>
</evidence>
<dbReference type="Proteomes" id="UP000675900">
    <property type="component" value="Unassembled WGS sequence"/>
</dbReference>
<keyword evidence="1 3" id="KW-0547">Nucleotide-binding</keyword>
<organism evidence="5 6">
    <name type="scientific">Panthera tigris altaica</name>
    <name type="common">Siberian tiger</name>
    <dbReference type="NCBI Taxonomy" id="74533"/>
    <lineage>
        <taxon>Eukaryota</taxon>
        <taxon>Metazoa</taxon>
        <taxon>Chordata</taxon>
        <taxon>Craniata</taxon>
        <taxon>Vertebrata</taxon>
        <taxon>Euteleostomi</taxon>
        <taxon>Mammalia</taxon>
        <taxon>Eutheria</taxon>
        <taxon>Laurasiatheria</taxon>
        <taxon>Carnivora</taxon>
        <taxon>Feliformia</taxon>
        <taxon>Felidae</taxon>
        <taxon>Pantherinae</taxon>
        <taxon>Panthera</taxon>
    </lineage>
</organism>
<dbReference type="GeneTree" id="ENSGT00940000155118"/>
<dbReference type="Pfam" id="PF00025">
    <property type="entry name" value="Arf"/>
    <property type="match status" value="1"/>
</dbReference>
<dbReference type="GO" id="GO:0003924">
    <property type="term" value="F:GTPase activity"/>
    <property type="evidence" value="ECO:0007669"/>
    <property type="project" value="InterPro"/>
</dbReference>
<sequence>MGGFFSSIFSSLFGTWETGILIRALNGPGKTTILCRLQVGEVVATIPTIGCKVDTVIYKSLKFQVWDLGGQISKYQPVL</sequence>
<keyword evidence="6" id="KW-1185">Reference proteome</keyword>
<dbReference type="InterPro" id="IPR006689">
    <property type="entry name" value="Small_GTPase_ARF/SAR"/>
</dbReference>
<dbReference type="GO" id="GO:0046872">
    <property type="term" value="F:metal ion binding"/>
    <property type="evidence" value="ECO:0007669"/>
    <property type="project" value="UniProtKB-KW"/>
</dbReference>
<evidence type="ECO:0000256" key="3">
    <source>
        <dbReference type="PIRSR" id="PIRSR606689-1"/>
    </source>
</evidence>
<dbReference type="PANTHER" id="PTHR11711">
    <property type="entry name" value="ADP RIBOSYLATION FACTOR-RELATED"/>
    <property type="match status" value="1"/>
</dbReference>
<dbReference type="Gene3D" id="3.40.50.300">
    <property type="entry name" value="P-loop containing nucleotide triphosphate hydrolases"/>
    <property type="match status" value="1"/>
</dbReference>
<dbReference type="Ensembl" id="ENSPTIT00000003728.1">
    <property type="protein sequence ID" value="ENSPTIP00000001316.1"/>
    <property type="gene ID" value="ENSPTIG00000003402.1"/>
</dbReference>
<feature type="binding site" evidence="4">
    <location>
        <position position="31"/>
    </location>
    <ligand>
        <name>Mg(2+)</name>
        <dbReference type="ChEBI" id="CHEBI:18420"/>
    </ligand>
</feature>